<dbReference type="PROSITE" id="PS51257">
    <property type="entry name" value="PROKAR_LIPOPROTEIN"/>
    <property type="match status" value="1"/>
</dbReference>
<evidence type="ECO:0000256" key="1">
    <source>
        <dbReference type="SAM" id="SignalP"/>
    </source>
</evidence>
<keyword evidence="1" id="KW-0732">Signal</keyword>
<proteinExistence type="predicted"/>
<dbReference type="Pfam" id="PF12915">
    <property type="entry name" value="DUF3833"/>
    <property type="match status" value="1"/>
</dbReference>
<reference evidence="2 3" key="1">
    <citation type="submission" date="2022-10" db="EMBL/GenBank/DDBJ databases">
        <title>Erythrobacter sp. sf7 Genome sequencing.</title>
        <authorList>
            <person name="Park S."/>
        </authorList>
    </citation>
    <scope>NUCLEOTIDE SEQUENCE [LARGE SCALE GENOMIC DNA]</scope>
    <source>
        <strain evidence="3">sf7</strain>
    </source>
</reference>
<dbReference type="Proteomes" id="UP001216558">
    <property type="component" value="Unassembled WGS sequence"/>
</dbReference>
<dbReference type="EMBL" id="JAQQXQ010000008">
    <property type="protein sequence ID" value="MDC8755261.1"/>
    <property type="molecule type" value="Genomic_DNA"/>
</dbReference>
<evidence type="ECO:0000313" key="2">
    <source>
        <dbReference type="EMBL" id="MDC8755261.1"/>
    </source>
</evidence>
<accession>A0ABT5JT66</accession>
<protein>
    <submittedName>
        <fullName evidence="2">DUF3833 family protein</fullName>
    </submittedName>
</protein>
<gene>
    <name evidence="2" type="ORF">OIK40_11485</name>
</gene>
<dbReference type="RefSeq" id="WP_273678472.1">
    <property type="nucleotide sequence ID" value="NZ_JAQQXQ010000008.1"/>
</dbReference>
<evidence type="ECO:0000313" key="3">
    <source>
        <dbReference type="Proteomes" id="UP001216558"/>
    </source>
</evidence>
<sequence length="184" mass="20027">MRTGLIAASSLALMLGACVSTPETAPVIARAEAPRFDPFVFFLGESRGTATLKKALSDPVPVTVESRGRIVIEPHHEASWDAAPTRVLVLDQTVIEGAKKPRERQWRLIEVAPGYYEGTLTDAIGPVRGRSEGNRLVLEYRMKGGFSVRQELTLSEDGQRAYNVLKVSQLGVTVAVLAEEIVRG</sequence>
<dbReference type="InterPro" id="IPR024409">
    <property type="entry name" value="DUF3833"/>
</dbReference>
<organism evidence="2 3">
    <name type="scientific">Erythrobacter fulvus</name>
    <dbReference type="NCBI Taxonomy" id="2987523"/>
    <lineage>
        <taxon>Bacteria</taxon>
        <taxon>Pseudomonadati</taxon>
        <taxon>Pseudomonadota</taxon>
        <taxon>Alphaproteobacteria</taxon>
        <taxon>Sphingomonadales</taxon>
        <taxon>Erythrobacteraceae</taxon>
        <taxon>Erythrobacter/Porphyrobacter group</taxon>
        <taxon>Erythrobacter</taxon>
    </lineage>
</organism>
<feature type="signal peptide" evidence="1">
    <location>
        <begin position="1"/>
        <end position="25"/>
    </location>
</feature>
<comment type="caution">
    <text evidence="2">The sequence shown here is derived from an EMBL/GenBank/DDBJ whole genome shotgun (WGS) entry which is preliminary data.</text>
</comment>
<keyword evidence="3" id="KW-1185">Reference proteome</keyword>
<feature type="chain" id="PRO_5046704544" evidence="1">
    <location>
        <begin position="26"/>
        <end position="184"/>
    </location>
</feature>
<name>A0ABT5JT66_9SPHN</name>